<dbReference type="InterPro" id="IPR003594">
    <property type="entry name" value="HATPase_dom"/>
</dbReference>
<dbReference type="EC" id="2.7.13.3" evidence="2"/>
<dbReference type="Gene3D" id="1.10.287.130">
    <property type="match status" value="1"/>
</dbReference>
<dbReference type="SUPFAM" id="SSF55874">
    <property type="entry name" value="ATPase domain of HSP90 chaperone/DNA topoisomerase II/histidine kinase"/>
    <property type="match status" value="1"/>
</dbReference>
<evidence type="ECO:0000256" key="5">
    <source>
        <dbReference type="ARBA" id="ARBA00023012"/>
    </source>
</evidence>
<dbReference type="Gene3D" id="3.30.450.40">
    <property type="match status" value="1"/>
</dbReference>
<dbReference type="SMART" id="SM00387">
    <property type="entry name" value="HATPase_c"/>
    <property type="match status" value="1"/>
</dbReference>
<dbReference type="PANTHER" id="PTHR43642:SF1">
    <property type="entry name" value="HYBRID SIGNAL TRANSDUCTION HISTIDINE KINASE G"/>
    <property type="match status" value="1"/>
</dbReference>
<dbReference type="Pfam" id="PF02518">
    <property type="entry name" value="HATPase_c"/>
    <property type="match status" value="1"/>
</dbReference>
<comment type="catalytic activity">
    <reaction evidence="1">
        <text>ATP + protein L-histidine = ADP + protein N-phospho-L-histidine.</text>
        <dbReference type="EC" id="2.7.13.3"/>
    </reaction>
</comment>
<dbReference type="PRINTS" id="PR00344">
    <property type="entry name" value="BCTRLSENSOR"/>
</dbReference>
<dbReference type="InterPro" id="IPR036097">
    <property type="entry name" value="HisK_dim/P_sf"/>
</dbReference>
<dbReference type="InterPro" id="IPR003661">
    <property type="entry name" value="HisK_dim/P_dom"/>
</dbReference>
<dbReference type="InterPro" id="IPR036890">
    <property type="entry name" value="HATPase_C_sf"/>
</dbReference>
<feature type="domain" description="Histidine kinase" evidence="6">
    <location>
        <begin position="1115"/>
        <end position="1350"/>
    </location>
</feature>
<gene>
    <name evidence="7" type="ORF">BI308_25690</name>
</gene>
<dbReference type="InterPro" id="IPR003018">
    <property type="entry name" value="GAF"/>
</dbReference>
<dbReference type="CDD" id="cd00082">
    <property type="entry name" value="HisKA"/>
    <property type="match status" value="1"/>
</dbReference>
<dbReference type="InterPro" id="IPR041664">
    <property type="entry name" value="AAA_16"/>
</dbReference>
<feature type="non-terminal residue" evidence="7">
    <location>
        <position position="1350"/>
    </location>
</feature>
<dbReference type="EMBL" id="MLAW01000099">
    <property type="protein sequence ID" value="OJJ11414.1"/>
    <property type="molecule type" value="Genomic_DNA"/>
</dbReference>
<dbReference type="SUPFAM" id="SSF47384">
    <property type="entry name" value="Homodimeric domain of signal transducing histidine kinase"/>
    <property type="match status" value="1"/>
</dbReference>
<evidence type="ECO:0000313" key="8">
    <source>
        <dbReference type="Proteomes" id="UP000183940"/>
    </source>
</evidence>
<dbReference type="PROSITE" id="PS50109">
    <property type="entry name" value="HIS_KIN"/>
    <property type="match status" value="1"/>
</dbReference>
<accession>A0A1L9QC98</accession>
<dbReference type="Proteomes" id="UP000183940">
    <property type="component" value="Unassembled WGS sequence"/>
</dbReference>
<name>A0A1L9QC98_9CYAN</name>
<dbReference type="InterPro" id="IPR005467">
    <property type="entry name" value="His_kinase_dom"/>
</dbReference>
<keyword evidence="4 7" id="KW-0808">Transferase</keyword>
<evidence type="ECO:0000256" key="2">
    <source>
        <dbReference type="ARBA" id="ARBA00012438"/>
    </source>
</evidence>
<dbReference type="GO" id="GO:0004674">
    <property type="term" value="F:protein serine/threonine kinase activity"/>
    <property type="evidence" value="ECO:0007669"/>
    <property type="project" value="UniProtKB-KW"/>
</dbReference>
<dbReference type="InterPro" id="IPR029016">
    <property type="entry name" value="GAF-like_dom_sf"/>
</dbReference>
<dbReference type="InterPro" id="IPR053159">
    <property type="entry name" value="Hybrid_Histidine_Kinase"/>
</dbReference>
<keyword evidence="4 7" id="KW-0418">Kinase</keyword>
<evidence type="ECO:0000256" key="4">
    <source>
        <dbReference type="ARBA" id="ARBA00022777"/>
    </source>
</evidence>
<dbReference type="SMART" id="SM00065">
    <property type="entry name" value="GAF"/>
    <property type="match status" value="1"/>
</dbReference>
<keyword evidence="7" id="KW-0723">Serine/threonine-protein kinase</keyword>
<dbReference type="InterPro" id="IPR004358">
    <property type="entry name" value="Sig_transdc_His_kin-like_C"/>
</dbReference>
<reference evidence="7" key="1">
    <citation type="submission" date="2016-10" db="EMBL/GenBank/DDBJ databases">
        <title>CRISPR-Cas defence system in Roseofilum reptotaenium: evidence of a bacteriophage-cyanobacterium arms race in the coral black band disease.</title>
        <authorList>
            <person name="Buerger P."/>
            <person name="Wood-Charlson E.M."/>
            <person name="Weynberg K.D."/>
            <person name="Willis B."/>
            <person name="Van Oppen M.J."/>
        </authorList>
    </citation>
    <scope>NUCLEOTIDE SEQUENCE [LARGE SCALE GENOMIC DNA]</scope>
    <source>
        <strain evidence="7">AO1-A</strain>
    </source>
</reference>
<organism evidence="7 8">
    <name type="scientific">Roseofilum reptotaenium AO1-A</name>
    <dbReference type="NCBI Taxonomy" id="1925591"/>
    <lineage>
        <taxon>Bacteria</taxon>
        <taxon>Bacillati</taxon>
        <taxon>Cyanobacteriota</taxon>
        <taxon>Cyanophyceae</taxon>
        <taxon>Desertifilales</taxon>
        <taxon>Desertifilaceae</taxon>
        <taxon>Roseofilum</taxon>
    </lineage>
</organism>
<dbReference type="PANTHER" id="PTHR43642">
    <property type="entry name" value="HYBRID SIGNAL TRANSDUCTION HISTIDINE KINASE G"/>
    <property type="match status" value="1"/>
</dbReference>
<evidence type="ECO:0000256" key="3">
    <source>
        <dbReference type="ARBA" id="ARBA00022553"/>
    </source>
</evidence>
<dbReference type="STRING" id="1925591.BI308_25690"/>
<protein>
    <recommendedName>
        <fullName evidence="2">histidine kinase</fullName>
        <ecNumber evidence="2">2.7.13.3</ecNumber>
    </recommendedName>
</protein>
<keyword evidence="3" id="KW-0597">Phosphoprotein</keyword>
<dbReference type="SMART" id="SM00388">
    <property type="entry name" value="HisKA"/>
    <property type="match status" value="1"/>
</dbReference>
<dbReference type="SUPFAM" id="SSF55781">
    <property type="entry name" value="GAF domain-like"/>
    <property type="match status" value="1"/>
</dbReference>
<comment type="caution">
    <text evidence="7">The sequence shown here is derived from an EMBL/GenBank/DDBJ whole genome shotgun (WGS) entry which is preliminary data.</text>
</comment>
<dbReference type="GO" id="GO:0000155">
    <property type="term" value="F:phosphorelay sensor kinase activity"/>
    <property type="evidence" value="ECO:0007669"/>
    <property type="project" value="InterPro"/>
</dbReference>
<keyword evidence="8" id="KW-1185">Reference proteome</keyword>
<evidence type="ECO:0000256" key="1">
    <source>
        <dbReference type="ARBA" id="ARBA00000085"/>
    </source>
</evidence>
<dbReference type="Gene3D" id="3.30.565.10">
    <property type="entry name" value="Histidine kinase-like ATPase, C-terminal domain"/>
    <property type="match status" value="1"/>
</dbReference>
<sequence length="1350" mass="151453">MIEVIPELERIIGQQPAITELSGSAAQNRFNLLFQKFIKVFATSEHPLVIFIDDLQWADSASLQLMQLLTGDRETGYLLFLGAYRDNEVFPAHPLMLTLDEIAKSGARIKTITLASLSEADLNSLVTDTLSCSQELARPLTELVYQKTKGNPFFATQFLKGLHEDGLIVFNRDLGYWFCDMTRVRKLALTDNVVEFMATRLYKLPENTQEILTLAACIGNQFDLETLAIVSEQSSMEVAASLWRALQEGLILPLGETYKFFQGGEGEQKGLESDLSVSYQFLHDRVQQAAYSLIGVDEQRQTHLKIGRCLLDRTPLEVREEKLFAIASQLNAGTELLKTPSERDRLARLNLQAARKAKSATAYGAAANYCTVARQLLPSDSWQSNYRITREIFVESLEAEYLNTNFEAVDPLAAVILQQTCHLLDRIEVYEIKIRTCIGQGNQHTALEIGLEVLELLNISLLEDPPSGEIAIAKLMNAPEMSDPEQLAALHIMTGIITSAWAVSPVCFRRIVFTMVDLSLKGGNCASSAFGYAWYGALLCETLGEIDRGYEFGQLAVALLDRLKAKELHAKVLNIYATHIGFWRSHVRESRQFHLDGLQSGLATGDFEFASYNAAEYAQYLFLMGLPLDHVRKECQEKLAIIQHLKQDFHTEYLSPWLQAILNLLGESENPTTLTGEIYQEGDHLKVSIAQEQLTLVFILSFLKSFLSYLFGDYKSAIENGKIARAHNAGVTGSLFIPTEMFYSSLASTTALNSMEVSQKEKERQEIEECVEKLKHWAKYAPHNYQHKCDLIEAELARQDNHFMVAMELYDRAITGAKANEYLQEEALANELAAQFYLDWGKEKIAQLYITNAYYCYARWGAKAKTNRLREKYPQLLIPILQQNSLQLNSDETITSTLMQAADSSGSTTDFMLDWMTAMKAAQSLSSEIHLDKLILALMKATMENAGADGSILLLNPEETWQVAGRYKLQNGQLHCLRTLEKQALPTTVLNKVKHTQQTIIVNNFSGNTQFAADPYLLQEQPKSFLCTPILNQGKLIGILYLENHLAVGAFTSDRMELMNMLCSQAAISLENARLYQQSQDYAQKLEQSFADLQQAQLQLVQSEKMSALGNLVAGVAHEINNPVGFIAGNIDPARDYLKDLFGLLDLYQQEYPEPSEVIEEEIEAIDLEFLREDLPQLIASMQEGTDRIGHISTSLRTFSRTDKEYTVPFNLHEGIDSTILILKHRLKANDEHPAIEIVKDYGELSDVECFPGQLNQVFMNLIANAIDALEESNQGRRFEEIANQIKITTSATTEEVTIRIADNGRGMSEEVRERIFEQGFTTKAVGKGTGLGMAIAYQIITEKHGGTLT</sequence>
<dbReference type="Pfam" id="PF13191">
    <property type="entry name" value="AAA_16"/>
    <property type="match status" value="1"/>
</dbReference>
<evidence type="ECO:0000259" key="6">
    <source>
        <dbReference type="PROSITE" id="PS50109"/>
    </source>
</evidence>
<evidence type="ECO:0000313" key="7">
    <source>
        <dbReference type="EMBL" id="OJJ11414.1"/>
    </source>
</evidence>
<keyword evidence="5" id="KW-0902">Two-component regulatory system</keyword>
<proteinExistence type="predicted"/>
<dbReference type="Pfam" id="PF01590">
    <property type="entry name" value="GAF"/>
    <property type="match status" value="1"/>
</dbReference>